<evidence type="ECO:0000256" key="1">
    <source>
        <dbReference type="ARBA" id="ARBA00004123"/>
    </source>
</evidence>
<evidence type="ECO:0000256" key="9">
    <source>
        <dbReference type="SAM" id="MobiDB-lite"/>
    </source>
</evidence>
<keyword evidence="2 8" id="KW-0597">Phosphoprotein</keyword>
<dbReference type="PROSITE" id="PS50110">
    <property type="entry name" value="RESPONSE_REGULATORY"/>
    <property type="match status" value="1"/>
</dbReference>
<dbReference type="GO" id="GO:0009736">
    <property type="term" value="P:cytokinin-activated signaling pathway"/>
    <property type="evidence" value="ECO:0007669"/>
    <property type="project" value="InterPro"/>
</dbReference>
<accession>A0A7J6VSJ5</accession>
<protein>
    <submittedName>
        <fullName evidence="12">Two-component response regulator arr2</fullName>
    </submittedName>
</protein>
<dbReference type="InterPro" id="IPR045279">
    <property type="entry name" value="ARR-like"/>
</dbReference>
<comment type="caution">
    <text evidence="12">The sequence shown here is derived from an EMBL/GenBank/DDBJ whole genome shotgun (WGS) entry which is preliminary data.</text>
</comment>
<sequence>MEGHSEEEAGSSKTISGSSTRSDAFVGLQVLVVDDDEVNLKILKALLSSYKHEVVTVSRPTDALNVLHERDGGFDLVITDIHMPIMNGFDLLQIIKKDFKNIPVIMISSENSNELRSKALQRGACHYQPKPICESFFQNIWQYVFCKQPVNNQRSLEAEGSVQDEASSRQKLIRRESIEISSSAINVKNWRQQENKRKRKPREYDDDDDDYEDEDRDDFPAPKKTRMVWTPKLHERFMQAINKIGHEKAVPRKIREVMDVPGVSRTNIASHLQKYRLYLKSNKDPNQSRRSFRNSRYYTQETRTSGYAPSYNSSMSYKSPQGFAQFPEKQQSQFASYQPAWGSNFVSLNNALNMPSVGQTRSYNQGLSNGSFMAQPRCGYPTQMFSNTPGNLGQQPFLSSAPNYLNQQHVSSQQTFGMGTSLDGDNFSYREGDPIMHQFFPDAPVEQQKFSNADFQGQSNLQSFETIDFMNLAPDANLADNNSSNKSNYVGFQLSNNEGVIGLRQTGMDSVEDSTVVNVNVNQMDEIGNGMMPMEGIDTSPLPNFDSMNFNPVTPVGSNFTGAFANSNAFETAPLITAMDQLQLQPNDGGGILENWCDLIRNNSTNDLNYLLSNNGGSQQNQACRTYTRTLRVFLIDRSILGLFF</sequence>
<dbReference type="GO" id="GO:0005634">
    <property type="term" value="C:nucleus"/>
    <property type="evidence" value="ECO:0007669"/>
    <property type="project" value="UniProtKB-SubCell"/>
</dbReference>
<dbReference type="SUPFAM" id="SSF52172">
    <property type="entry name" value="CheY-like"/>
    <property type="match status" value="1"/>
</dbReference>
<feature type="modified residue" description="4-aspartylphosphate" evidence="8">
    <location>
        <position position="80"/>
    </location>
</feature>
<dbReference type="FunFam" id="1.10.10.60:FF:000007">
    <property type="entry name" value="Two-component response regulator"/>
    <property type="match status" value="1"/>
</dbReference>
<dbReference type="GO" id="GO:0003677">
    <property type="term" value="F:DNA binding"/>
    <property type="evidence" value="ECO:0007669"/>
    <property type="project" value="InterPro"/>
</dbReference>
<dbReference type="PANTHER" id="PTHR43874">
    <property type="entry name" value="TWO-COMPONENT RESPONSE REGULATOR"/>
    <property type="match status" value="1"/>
</dbReference>
<feature type="compositionally biased region" description="Acidic residues" evidence="9">
    <location>
        <begin position="204"/>
        <end position="217"/>
    </location>
</feature>
<dbReference type="Proteomes" id="UP000554482">
    <property type="component" value="Unassembled WGS sequence"/>
</dbReference>
<dbReference type="Pfam" id="PF00072">
    <property type="entry name" value="Response_reg"/>
    <property type="match status" value="1"/>
</dbReference>
<dbReference type="AlphaFoldDB" id="A0A7J6VSJ5"/>
<dbReference type="InterPro" id="IPR017930">
    <property type="entry name" value="Myb_dom"/>
</dbReference>
<feature type="domain" description="Response regulatory" evidence="10">
    <location>
        <begin position="29"/>
        <end position="145"/>
    </location>
</feature>
<dbReference type="OrthoDB" id="21225at2759"/>
<evidence type="ECO:0000256" key="6">
    <source>
        <dbReference type="ARBA" id="ARBA00023163"/>
    </source>
</evidence>
<keyword evidence="6" id="KW-0804">Transcription</keyword>
<dbReference type="InterPro" id="IPR011006">
    <property type="entry name" value="CheY-like_superfamily"/>
</dbReference>
<dbReference type="InterPro" id="IPR009057">
    <property type="entry name" value="Homeodomain-like_sf"/>
</dbReference>
<dbReference type="InterPro" id="IPR001789">
    <property type="entry name" value="Sig_transdc_resp-reg_receiver"/>
</dbReference>
<evidence type="ECO:0000256" key="2">
    <source>
        <dbReference type="ARBA" id="ARBA00022553"/>
    </source>
</evidence>
<keyword evidence="4" id="KW-0805">Transcription regulation</keyword>
<evidence type="ECO:0000256" key="7">
    <source>
        <dbReference type="ARBA" id="ARBA00023242"/>
    </source>
</evidence>
<dbReference type="Gene3D" id="3.40.50.2300">
    <property type="match status" value="1"/>
</dbReference>
<dbReference type="PANTHER" id="PTHR43874:SF67">
    <property type="entry name" value="TWO-COMPONENT RESPONSE REGULATOR ARR2"/>
    <property type="match status" value="1"/>
</dbReference>
<keyword evidence="13" id="KW-1185">Reference proteome</keyword>
<dbReference type="PROSITE" id="PS51294">
    <property type="entry name" value="HTH_MYB"/>
    <property type="match status" value="1"/>
</dbReference>
<proteinExistence type="predicted"/>
<evidence type="ECO:0000256" key="8">
    <source>
        <dbReference type="PROSITE-ProRule" id="PRU00169"/>
    </source>
</evidence>
<dbReference type="NCBIfam" id="TIGR01557">
    <property type="entry name" value="myb_SHAQKYF"/>
    <property type="match status" value="1"/>
</dbReference>
<dbReference type="EMBL" id="JABWDY010027227">
    <property type="protein sequence ID" value="KAF5188076.1"/>
    <property type="molecule type" value="Genomic_DNA"/>
</dbReference>
<dbReference type="GO" id="GO:0000160">
    <property type="term" value="P:phosphorelay signal transduction system"/>
    <property type="evidence" value="ECO:0007669"/>
    <property type="project" value="UniProtKB-KW"/>
</dbReference>
<feature type="domain" description="HTH myb-type" evidence="11">
    <location>
        <begin position="221"/>
        <end position="280"/>
    </location>
</feature>
<name>A0A7J6VSJ5_THATH</name>
<keyword evidence="3" id="KW-0902">Two-component regulatory system</keyword>
<organism evidence="12 13">
    <name type="scientific">Thalictrum thalictroides</name>
    <name type="common">Rue-anemone</name>
    <name type="synonym">Anemone thalictroides</name>
    <dbReference type="NCBI Taxonomy" id="46969"/>
    <lineage>
        <taxon>Eukaryota</taxon>
        <taxon>Viridiplantae</taxon>
        <taxon>Streptophyta</taxon>
        <taxon>Embryophyta</taxon>
        <taxon>Tracheophyta</taxon>
        <taxon>Spermatophyta</taxon>
        <taxon>Magnoliopsida</taxon>
        <taxon>Ranunculales</taxon>
        <taxon>Ranunculaceae</taxon>
        <taxon>Thalictroideae</taxon>
        <taxon>Thalictrum</taxon>
    </lineage>
</organism>
<evidence type="ECO:0000256" key="3">
    <source>
        <dbReference type="ARBA" id="ARBA00023012"/>
    </source>
</evidence>
<evidence type="ECO:0000313" key="13">
    <source>
        <dbReference type="Proteomes" id="UP000554482"/>
    </source>
</evidence>
<comment type="subcellular location">
    <subcellularLocation>
        <location evidence="1">Nucleus</location>
    </subcellularLocation>
</comment>
<gene>
    <name evidence="12" type="ORF">FRX31_022343</name>
</gene>
<evidence type="ECO:0000256" key="4">
    <source>
        <dbReference type="ARBA" id="ARBA00023015"/>
    </source>
</evidence>
<evidence type="ECO:0000256" key="5">
    <source>
        <dbReference type="ARBA" id="ARBA00023159"/>
    </source>
</evidence>
<evidence type="ECO:0000259" key="10">
    <source>
        <dbReference type="PROSITE" id="PS50110"/>
    </source>
</evidence>
<keyword evidence="7" id="KW-0539">Nucleus</keyword>
<dbReference type="SMART" id="SM00448">
    <property type="entry name" value="REC"/>
    <property type="match status" value="1"/>
</dbReference>
<evidence type="ECO:0000259" key="11">
    <source>
        <dbReference type="PROSITE" id="PS51294"/>
    </source>
</evidence>
<dbReference type="Gene3D" id="1.10.10.60">
    <property type="entry name" value="Homeodomain-like"/>
    <property type="match status" value="1"/>
</dbReference>
<reference evidence="12 13" key="1">
    <citation type="submission" date="2020-06" db="EMBL/GenBank/DDBJ databases">
        <title>Transcriptomic and genomic resources for Thalictrum thalictroides and T. hernandezii: Facilitating candidate gene discovery in an emerging model plant lineage.</title>
        <authorList>
            <person name="Arias T."/>
            <person name="Riano-Pachon D.M."/>
            <person name="Di Stilio V.S."/>
        </authorList>
    </citation>
    <scope>NUCLEOTIDE SEQUENCE [LARGE SCALE GENOMIC DNA]</scope>
    <source>
        <strain evidence="13">cv. WT478/WT964</strain>
        <tissue evidence="12">Leaves</tissue>
    </source>
</reference>
<evidence type="ECO:0000313" key="12">
    <source>
        <dbReference type="EMBL" id="KAF5188076.1"/>
    </source>
</evidence>
<feature type="region of interest" description="Disordered" evidence="9">
    <location>
        <begin position="191"/>
        <end position="223"/>
    </location>
</feature>
<keyword evidence="5" id="KW-0010">Activator</keyword>
<dbReference type="CDD" id="cd17584">
    <property type="entry name" value="REC_typeB_ARR-like"/>
    <property type="match status" value="1"/>
</dbReference>
<dbReference type="SUPFAM" id="SSF46689">
    <property type="entry name" value="Homeodomain-like"/>
    <property type="match status" value="1"/>
</dbReference>
<dbReference type="InterPro" id="IPR006447">
    <property type="entry name" value="Myb_dom_plants"/>
</dbReference>